<dbReference type="Gene3D" id="3.30.710.10">
    <property type="entry name" value="Potassium Channel Kv1.1, Chain A"/>
    <property type="match status" value="1"/>
</dbReference>
<proteinExistence type="predicted"/>
<accession>A0A0H2RVX6</accession>
<dbReference type="AlphaFoldDB" id="A0A0H2RVX6"/>
<dbReference type="Proteomes" id="UP000053477">
    <property type="component" value="Unassembled WGS sequence"/>
</dbReference>
<reference evidence="1 2" key="1">
    <citation type="submission" date="2015-04" db="EMBL/GenBank/DDBJ databases">
        <title>Complete genome sequence of Schizopora paradoxa KUC8140, a cosmopolitan wood degrader in East Asia.</title>
        <authorList>
            <consortium name="DOE Joint Genome Institute"/>
            <person name="Min B."/>
            <person name="Park H."/>
            <person name="Jang Y."/>
            <person name="Kim J.-J."/>
            <person name="Kim K.H."/>
            <person name="Pangilinan J."/>
            <person name="Lipzen A."/>
            <person name="Riley R."/>
            <person name="Grigoriev I.V."/>
            <person name="Spatafora J.W."/>
            <person name="Choi I.-G."/>
        </authorList>
    </citation>
    <scope>NUCLEOTIDE SEQUENCE [LARGE SCALE GENOMIC DNA]</scope>
    <source>
        <strain evidence="1 2">KUC8140</strain>
    </source>
</reference>
<gene>
    <name evidence="1" type="ORF">SCHPADRAFT_873850</name>
</gene>
<sequence>MARDVAESPTMPVATVFDLWLQDGNLVLSAVNAAKTSTILFRIHMSSLAGRSEVFDSMLGIPQGENSEQMEVYEGSPLVRLMDSAEDVEALLRAIYDPYPVFQRLNRSDTPLRIRQALIMASKYLMDGLRERLISIIEQEWPLRLRDMERRDAIIDDDIAKFGVYSTIEWPDYLIPEPAAAIALAEHPECHIPSILPAAYYNLLRCEPTKSWEAALKKICSSDDARFIITRDGGKPARWECLSATSFFKLLRVQSFVENALRKHFSYTFLEEIQGCRSRSRSCYTTWIRILDRSRYRVSFHIHRLDIFGQLRDLDRRMTKAYMCYNCHPKYSDRIAMVKTGVWEGLEGICCPRLG</sequence>
<protein>
    <recommendedName>
        <fullName evidence="3">BTB domain-containing protein</fullName>
    </recommendedName>
</protein>
<keyword evidence="2" id="KW-1185">Reference proteome</keyword>
<evidence type="ECO:0008006" key="3">
    <source>
        <dbReference type="Google" id="ProtNLM"/>
    </source>
</evidence>
<organism evidence="1 2">
    <name type="scientific">Schizopora paradoxa</name>
    <dbReference type="NCBI Taxonomy" id="27342"/>
    <lineage>
        <taxon>Eukaryota</taxon>
        <taxon>Fungi</taxon>
        <taxon>Dikarya</taxon>
        <taxon>Basidiomycota</taxon>
        <taxon>Agaricomycotina</taxon>
        <taxon>Agaricomycetes</taxon>
        <taxon>Hymenochaetales</taxon>
        <taxon>Schizoporaceae</taxon>
        <taxon>Schizopora</taxon>
    </lineage>
</organism>
<dbReference type="InterPro" id="IPR011333">
    <property type="entry name" value="SKP1/BTB/POZ_sf"/>
</dbReference>
<dbReference type="OrthoDB" id="3027208at2759"/>
<evidence type="ECO:0000313" key="1">
    <source>
        <dbReference type="EMBL" id="KLO13583.1"/>
    </source>
</evidence>
<dbReference type="STRING" id="27342.A0A0H2RVX6"/>
<dbReference type="EMBL" id="KQ085957">
    <property type="protein sequence ID" value="KLO13583.1"/>
    <property type="molecule type" value="Genomic_DNA"/>
</dbReference>
<name>A0A0H2RVX6_9AGAM</name>
<dbReference type="InParanoid" id="A0A0H2RVX6"/>
<evidence type="ECO:0000313" key="2">
    <source>
        <dbReference type="Proteomes" id="UP000053477"/>
    </source>
</evidence>